<evidence type="ECO:0000256" key="3">
    <source>
        <dbReference type="ARBA" id="ARBA00022475"/>
    </source>
</evidence>
<dbReference type="InterPro" id="IPR020846">
    <property type="entry name" value="MFS_dom"/>
</dbReference>
<dbReference type="InterPro" id="IPR005829">
    <property type="entry name" value="Sugar_transporter_CS"/>
</dbReference>
<evidence type="ECO:0000256" key="2">
    <source>
        <dbReference type="ARBA" id="ARBA00022448"/>
    </source>
</evidence>
<evidence type="ECO:0000313" key="9">
    <source>
        <dbReference type="EMBL" id="MFM9615771.1"/>
    </source>
</evidence>
<name>A0ABW9I7C6_9ACTN</name>
<evidence type="ECO:0000259" key="8">
    <source>
        <dbReference type="PROSITE" id="PS50850"/>
    </source>
</evidence>
<dbReference type="PROSITE" id="PS50850">
    <property type="entry name" value="MFS"/>
    <property type="match status" value="1"/>
</dbReference>
<keyword evidence="6 7" id="KW-0472">Membrane</keyword>
<protein>
    <submittedName>
        <fullName evidence="9">MFS transporter</fullName>
    </submittedName>
</protein>
<evidence type="ECO:0000256" key="5">
    <source>
        <dbReference type="ARBA" id="ARBA00022989"/>
    </source>
</evidence>
<dbReference type="RefSeq" id="WP_409111042.1">
    <property type="nucleotide sequence ID" value="NZ_JBJVNI010000040.1"/>
</dbReference>
<dbReference type="Gene3D" id="1.20.1250.20">
    <property type="entry name" value="MFS general substrate transporter like domains"/>
    <property type="match status" value="1"/>
</dbReference>
<feature type="transmembrane region" description="Helical" evidence="7">
    <location>
        <begin position="265"/>
        <end position="285"/>
    </location>
</feature>
<comment type="subcellular location">
    <subcellularLocation>
        <location evidence="1">Cell membrane</location>
        <topology evidence="1">Multi-pass membrane protein</topology>
    </subcellularLocation>
</comment>
<feature type="transmembrane region" description="Helical" evidence="7">
    <location>
        <begin position="26"/>
        <end position="46"/>
    </location>
</feature>
<gene>
    <name evidence="9" type="ORF">ACKI18_44730</name>
</gene>
<evidence type="ECO:0000313" key="10">
    <source>
        <dbReference type="Proteomes" id="UP001631957"/>
    </source>
</evidence>
<evidence type="ECO:0000256" key="7">
    <source>
        <dbReference type="SAM" id="Phobius"/>
    </source>
</evidence>
<evidence type="ECO:0000256" key="1">
    <source>
        <dbReference type="ARBA" id="ARBA00004651"/>
    </source>
</evidence>
<keyword evidence="4 7" id="KW-0812">Transmembrane</keyword>
<keyword evidence="10" id="KW-1185">Reference proteome</keyword>
<dbReference type="InterPro" id="IPR011701">
    <property type="entry name" value="MFS"/>
</dbReference>
<dbReference type="PANTHER" id="PTHR23517">
    <property type="entry name" value="RESISTANCE PROTEIN MDTM, PUTATIVE-RELATED-RELATED"/>
    <property type="match status" value="1"/>
</dbReference>
<organism evidence="9 10">
    <name type="scientific">Streptomyces niveiscabiei</name>
    <dbReference type="NCBI Taxonomy" id="164115"/>
    <lineage>
        <taxon>Bacteria</taxon>
        <taxon>Bacillati</taxon>
        <taxon>Actinomycetota</taxon>
        <taxon>Actinomycetes</taxon>
        <taxon>Kitasatosporales</taxon>
        <taxon>Streptomycetaceae</taxon>
        <taxon>Streptomyces</taxon>
    </lineage>
</organism>
<feature type="transmembrane region" description="Helical" evidence="7">
    <location>
        <begin position="229"/>
        <end position="253"/>
    </location>
</feature>
<sequence>MSATTMPVSTAKDAEPSRPRPWPPTIWALLVITLVTRGFGFAYPFLSYHLKDLGYTTAAVGQALAVFGIGWLVGQLLTGWAADRLGRRRTLVAAMLTAAVCLPVMSQAHAFAAVCTGALIAGIVYDAPRPVVSAAIADLIADDGQRAAVNGWRHGAVNIGAAITGAVGGLLAGQLGFPVLFWFNAAACAACALLAHRYLDDDTPAASARPSEPAARTPLRSAVRDARLWLLWMTSVAALTCAAGMFTVLPLLMEDDGLAADAYGWTQVANAGAVVVLTPLLNPWLRHRCDGSQPVTGLLAVGSLLLGAGMGSAGLADTTAGYSLAVAAAVPGEIVFFIAANDIVTKISPVHARGLYAGIWGSTLAVAVIIAPVLAAVSLTSGGGVLAALTTLAAGAMGAALCLPLAGLTQRRTASRVTAVPVPAAT</sequence>
<proteinExistence type="predicted"/>
<dbReference type="Proteomes" id="UP001631957">
    <property type="component" value="Unassembled WGS sequence"/>
</dbReference>
<keyword evidence="5 7" id="KW-1133">Transmembrane helix</keyword>
<dbReference type="InterPro" id="IPR036259">
    <property type="entry name" value="MFS_trans_sf"/>
</dbReference>
<dbReference type="InterPro" id="IPR050171">
    <property type="entry name" value="MFS_Transporters"/>
</dbReference>
<feature type="transmembrane region" description="Helical" evidence="7">
    <location>
        <begin position="322"/>
        <end position="343"/>
    </location>
</feature>
<dbReference type="EMBL" id="JBJVNI010000040">
    <property type="protein sequence ID" value="MFM9615771.1"/>
    <property type="molecule type" value="Genomic_DNA"/>
</dbReference>
<evidence type="ECO:0000256" key="4">
    <source>
        <dbReference type="ARBA" id="ARBA00022692"/>
    </source>
</evidence>
<reference evidence="9 10" key="1">
    <citation type="submission" date="2024-12" db="EMBL/GenBank/DDBJ databases">
        <title>Forecasting of Potato common scab and diversities of Pathogenic streptomyces spp. in china.</title>
        <authorList>
            <person name="Handique U."/>
            <person name="Wu J."/>
        </authorList>
    </citation>
    <scope>NUCLEOTIDE SEQUENCE [LARGE SCALE GENOMIC DNA]</scope>
    <source>
        <strain evidence="9 10">ZRIMU1530</strain>
    </source>
</reference>
<dbReference type="PROSITE" id="PS00216">
    <property type="entry name" value="SUGAR_TRANSPORT_1"/>
    <property type="match status" value="1"/>
</dbReference>
<comment type="caution">
    <text evidence="9">The sequence shown here is derived from an EMBL/GenBank/DDBJ whole genome shotgun (WGS) entry which is preliminary data.</text>
</comment>
<keyword evidence="3" id="KW-1003">Cell membrane</keyword>
<feature type="transmembrane region" description="Helical" evidence="7">
    <location>
        <begin position="355"/>
        <end position="379"/>
    </location>
</feature>
<dbReference type="SUPFAM" id="SSF103473">
    <property type="entry name" value="MFS general substrate transporter"/>
    <property type="match status" value="1"/>
</dbReference>
<feature type="transmembrane region" description="Helical" evidence="7">
    <location>
        <begin position="385"/>
        <end position="406"/>
    </location>
</feature>
<evidence type="ECO:0000256" key="6">
    <source>
        <dbReference type="ARBA" id="ARBA00023136"/>
    </source>
</evidence>
<dbReference type="Pfam" id="PF07690">
    <property type="entry name" value="MFS_1"/>
    <property type="match status" value="1"/>
</dbReference>
<keyword evidence="2" id="KW-0813">Transport</keyword>
<feature type="transmembrane region" description="Helical" evidence="7">
    <location>
        <begin position="92"/>
        <end position="125"/>
    </location>
</feature>
<accession>A0ABW9I7C6</accession>
<feature type="domain" description="Major facilitator superfamily (MFS) profile" evidence="8">
    <location>
        <begin position="24"/>
        <end position="410"/>
    </location>
</feature>
<feature type="transmembrane region" description="Helical" evidence="7">
    <location>
        <begin position="297"/>
        <end position="316"/>
    </location>
</feature>
<feature type="transmembrane region" description="Helical" evidence="7">
    <location>
        <begin position="58"/>
        <end position="80"/>
    </location>
</feature>
<dbReference type="PANTHER" id="PTHR23517:SF3">
    <property type="entry name" value="INTEGRAL MEMBRANE TRANSPORT PROTEIN"/>
    <property type="match status" value="1"/>
</dbReference>